<proteinExistence type="inferred from homology"/>
<dbReference type="Pfam" id="PF02838">
    <property type="entry name" value="Glyco_hydro_20b"/>
    <property type="match status" value="1"/>
</dbReference>
<dbReference type="SMART" id="SM01081">
    <property type="entry name" value="CHB_HEX"/>
    <property type="match status" value="1"/>
</dbReference>
<evidence type="ECO:0000256" key="6">
    <source>
        <dbReference type="ARBA" id="ARBA00030512"/>
    </source>
</evidence>
<feature type="chain" id="PRO_5003256870" description="beta-N-acetylhexosaminidase" evidence="9">
    <location>
        <begin position="20"/>
        <end position="826"/>
    </location>
</feature>
<dbReference type="KEGG" id="psn:Pedsa_0047"/>
<dbReference type="InterPro" id="IPR025705">
    <property type="entry name" value="Beta_hexosaminidase_sua/sub"/>
</dbReference>
<dbReference type="SUPFAM" id="SSF49384">
    <property type="entry name" value="Carbohydrate-binding domain"/>
    <property type="match status" value="1"/>
</dbReference>
<reference evidence="11 12" key="1">
    <citation type="journal article" date="2011" name="Stand. Genomic Sci.">
        <title>Complete genome sequence of the gliding, heparinolytic Pedobacter saltans type strain (113).</title>
        <authorList>
            <person name="Liolios K."/>
            <person name="Sikorski J."/>
            <person name="Lu M."/>
            <person name="Nolan M."/>
            <person name="Lapidus A."/>
            <person name="Lucas S."/>
            <person name="Hammon N."/>
            <person name="Deshpande S."/>
            <person name="Cheng J.F."/>
            <person name="Tapia R."/>
            <person name="Han C."/>
            <person name="Goodwin L."/>
            <person name="Pitluck S."/>
            <person name="Huntemann M."/>
            <person name="Ivanova N."/>
            <person name="Pagani I."/>
            <person name="Mavromatis K."/>
            <person name="Ovchinikova G."/>
            <person name="Pati A."/>
            <person name="Chen A."/>
            <person name="Palaniappan K."/>
            <person name="Land M."/>
            <person name="Hauser L."/>
            <person name="Brambilla E.M."/>
            <person name="Kotsyurbenko O."/>
            <person name="Rohde M."/>
            <person name="Tindall B.J."/>
            <person name="Abt B."/>
            <person name="Goker M."/>
            <person name="Detter J.C."/>
            <person name="Woyke T."/>
            <person name="Bristow J."/>
            <person name="Eisen J.A."/>
            <person name="Markowitz V."/>
            <person name="Hugenholtz P."/>
            <person name="Klenk H.P."/>
            <person name="Kyrpides N.C."/>
        </authorList>
    </citation>
    <scope>NUCLEOTIDE SEQUENCE [LARGE SCALE GENOMIC DNA]</scope>
    <source>
        <strain evidence="12">ATCC 51119 / DSM 12145 / JCM 21818 / LMG 10337 / NBRC 100064 / NCIMB 13643</strain>
    </source>
</reference>
<accession>F0SC51</accession>
<dbReference type="OrthoDB" id="1006965at2"/>
<dbReference type="PRINTS" id="PR00738">
    <property type="entry name" value="GLHYDRLASE20"/>
</dbReference>
<dbReference type="InterPro" id="IPR017853">
    <property type="entry name" value="GH"/>
</dbReference>
<dbReference type="EMBL" id="CP002545">
    <property type="protein sequence ID" value="ADY50636.1"/>
    <property type="molecule type" value="Genomic_DNA"/>
</dbReference>
<dbReference type="GO" id="GO:0016020">
    <property type="term" value="C:membrane"/>
    <property type="evidence" value="ECO:0007669"/>
    <property type="project" value="TreeGrafter"/>
</dbReference>
<dbReference type="Pfam" id="PF03174">
    <property type="entry name" value="CHB_HEX_C"/>
    <property type="match status" value="1"/>
</dbReference>
<dbReference type="SUPFAM" id="SSF81296">
    <property type="entry name" value="E set domains"/>
    <property type="match status" value="1"/>
</dbReference>
<keyword evidence="9" id="KW-0732">Signal</keyword>
<dbReference type="Gene3D" id="2.60.40.290">
    <property type="match status" value="1"/>
</dbReference>
<dbReference type="Proteomes" id="UP000000310">
    <property type="component" value="Chromosome"/>
</dbReference>
<evidence type="ECO:0000313" key="12">
    <source>
        <dbReference type="Proteomes" id="UP000000310"/>
    </source>
</evidence>
<dbReference type="STRING" id="762903.Pedsa_0047"/>
<dbReference type="InterPro" id="IPR029018">
    <property type="entry name" value="Hex-like_dom2"/>
</dbReference>
<dbReference type="SUPFAM" id="SSF51445">
    <property type="entry name" value="(Trans)glycosidases"/>
    <property type="match status" value="1"/>
</dbReference>
<dbReference type="Gene3D" id="3.20.20.80">
    <property type="entry name" value="Glycosidases"/>
    <property type="match status" value="1"/>
</dbReference>
<comment type="similarity">
    <text evidence="2">Belongs to the glycosyl hydrolase 20 family.</text>
</comment>
<evidence type="ECO:0000256" key="5">
    <source>
        <dbReference type="ARBA" id="ARBA00023295"/>
    </source>
</evidence>
<feature type="signal peptide" evidence="9">
    <location>
        <begin position="1"/>
        <end position="19"/>
    </location>
</feature>
<evidence type="ECO:0000256" key="7">
    <source>
        <dbReference type="ARBA" id="ARBA00033000"/>
    </source>
</evidence>
<dbReference type="PANTHER" id="PTHR22600:SF57">
    <property type="entry name" value="BETA-N-ACETYLHEXOSAMINIDASE"/>
    <property type="match status" value="1"/>
</dbReference>
<dbReference type="GO" id="GO:0005975">
    <property type="term" value="P:carbohydrate metabolic process"/>
    <property type="evidence" value="ECO:0007669"/>
    <property type="project" value="InterPro"/>
</dbReference>
<dbReference type="HOGENOM" id="CLU_007082_4_1_10"/>
<evidence type="ECO:0000256" key="2">
    <source>
        <dbReference type="ARBA" id="ARBA00006285"/>
    </source>
</evidence>
<dbReference type="InterPro" id="IPR004867">
    <property type="entry name" value="CHB_C_dom"/>
</dbReference>
<dbReference type="SUPFAM" id="SSF55545">
    <property type="entry name" value="beta-N-acetylhexosaminidase-like domain"/>
    <property type="match status" value="1"/>
</dbReference>
<organism evidence="11 12">
    <name type="scientific">Pseudopedobacter saltans (strain ATCC 51119 / DSM 12145 / JCM 21818 / CCUG 39354 / LMG 10337 / NBRC 100064 / NCIMB 13643)</name>
    <name type="common">Pedobacter saltans</name>
    <dbReference type="NCBI Taxonomy" id="762903"/>
    <lineage>
        <taxon>Bacteria</taxon>
        <taxon>Pseudomonadati</taxon>
        <taxon>Bacteroidota</taxon>
        <taxon>Sphingobacteriia</taxon>
        <taxon>Sphingobacteriales</taxon>
        <taxon>Sphingobacteriaceae</taxon>
        <taxon>Pseudopedobacter</taxon>
    </lineage>
</organism>
<dbReference type="GO" id="GO:0030247">
    <property type="term" value="F:polysaccharide binding"/>
    <property type="evidence" value="ECO:0007669"/>
    <property type="project" value="InterPro"/>
</dbReference>
<feature type="active site" description="Proton donor" evidence="8">
    <location>
        <position position="504"/>
    </location>
</feature>
<dbReference type="PANTHER" id="PTHR22600">
    <property type="entry name" value="BETA-HEXOSAMINIDASE"/>
    <property type="match status" value="1"/>
</dbReference>
<name>F0SC51_PSESL</name>
<dbReference type="InterPro" id="IPR008965">
    <property type="entry name" value="CBM2/CBM3_carb-bd_dom_sf"/>
</dbReference>
<dbReference type="InterPro" id="IPR015883">
    <property type="entry name" value="Glyco_hydro_20_cat"/>
</dbReference>
<evidence type="ECO:0000256" key="4">
    <source>
        <dbReference type="ARBA" id="ARBA00022801"/>
    </source>
</evidence>
<keyword evidence="4 11" id="KW-0378">Hydrolase</keyword>
<comment type="catalytic activity">
    <reaction evidence="1">
        <text>Hydrolysis of terminal non-reducing N-acetyl-D-hexosamine residues in N-acetyl-beta-D-hexosaminides.</text>
        <dbReference type="EC" id="3.2.1.52"/>
    </reaction>
</comment>
<dbReference type="Pfam" id="PF03173">
    <property type="entry name" value="CHB_HEX"/>
    <property type="match status" value="1"/>
</dbReference>
<keyword evidence="12" id="KW-1185">Reference proteome</keyword>
<dbReference type="InterPro" id="IPR015882">
    <property type="entry name" value="HEX_bac_N"/>
</dbReference>
<dbReference type="InterPro" id="IPR012291">
    <property type="entry name" value="CBM2_carb-bd_dom_sf"/>
</dbReference>
<reference evidence="12" key="2">
    <citation type="submission" date="2011-02" db="EMBL/GenBank/DDBJ databases">
        <title>The complete genome of Pedobacter saltans DSM 12145.</title>
        <authorList>
            <consortium name="US DOE Joint Genome Institute (JGI-PGF)"/>
            <person name="Lucas S."/>
            <person name="Copeland A."/>
            <person name="Lapidus A."/>
            <person name="Bruce D."/>
            <person name="Goodwin L."/>
            <person name="Pitluck S."/>
            <person name="Kyrpides N."/>
            <person name="Mavromatis K."/>
            <person name="Pagani I."/>
            <person name="Ivanova N."/>
            <person name="Ovchinnikova G."/>
            <person name="Lu M."/>
            <person name="Detter J.C."/>
            <person name="Han C."/>
            <person name="Land M."/>
            <person name="Hauser L."/>
            <person name="Markowitz V."/>
            <person name="Cheng J.-F."/>
            <person name="Hugenholtz P."/>
            <person name="Woyke T."/>
            <person name="Wu D."/>
            <person name="Tindall B."/>
            <person name="Pomrenke H.G."/>
            <person name="Brambilla E."/>
            <person name="Klenk H.-P."/>
            <person name="Eisen J.A."/>
        </authorList>
    </citation>
    <scope>NUCLEOTIDE SEQUENCE [LARGE SCALE GENOMIC DNA]</scope>
    <source>
        <strain evidence="12">ATCC 51119 / DSM 12145 / JCM 21818 / LMG 10337 / NBRC 100064 / NCIMB 13643</strain>
    </source>
</reference>
<evidence type="ECO:0000256" key="9">
    <source>
        <dbReference type="SAM" id="SignalP"/>
    </source>
</evidence>
<dbReference type="InterPro" id="IPR004866">
    <property type="entry name" value="CHB/HEX_N_dom"/>
</dbReference>
<evidence type="ECO:0000256" key="8">
    <source>
        <dbReference type="PIRSR" id="PIRSR625705-1"/>
    </source>
</evidence>
<evidence type="ECO:0000313" key="11">
    <source>
        <dbReference type="EMBL" id="ADY50636.1"/>
    </source>
</evidence>
<dbReference type="RefSeq" id="WP_013631139.1">
    <property type="nucleotide sequence ID" value="NC_015177.1"/>
</dbReference>
<evidence type="ECO:0000256" key="1">
    <source>
        <dbReference type="ARBA" id="ARBA00001231"/>
    </source>
</evidence>
<dbReference type="GO" id="GO:0004563">
    <property type="term" value="F:beta-N-acetylhexosaminidase activity"/>
    <property type="evidence" value="ECO:0007669"/>
    <property type="project" value="UniProtKB-EC"/>
</dbReference>
<gene>
    <name evidence="11" type="ordered locus">Pedsa_0047</name>
</gene>
<dbReference type="Gene3D" id="3.30.379.10">
    <property type="entry name" value="Chitobiase/beta-hexosaminidase domain 2-like"/>
    <property type="match status" value="1"/>
</dbReference>
<dbReference type="eggNOG" id="COG3525">
    <property type="taxonomic scope" value="Bacteria"/>
</dbReference>
<dbReference type="AlphaFoldDB" id="F0SC51"/>
<evidence type="ECO:0000256" key="3">
    <source>
        <dbReference type="ARBA" id="ARBA00012663"/>
    </source>
</evidence>
<keyword evidence="5 11" id="KW-0326">Glycosidase</keyword>
<feature type="domain" description="Chitobiase/beta-hexosaminidases N-terminal" evidence="10">
    <location>
        <begin position="24"/>
        <end position="154"/>
    </location>
</feature>
<evidence type="ECO:0000259" key="10">
    <source>
        <dbReference type="SMART" id="SM01081"/>
    </source>
</evidence>
<dbReference type="EC" id="3.2.1.52" evidence="3"/>
<protein>
    <recommendedName>
        <fullName evidence="3">beta-N-acetylhexosaminidase</fullName>
        <ecNumber evidence="3">3.2.1.52</ecNumber>
    </recommendedName>
    <alternativeName>
        <fullName evidence="6">Beta-N-acetylhexosaminidase</fullName>
    </alternativeName>
    <alternativeName>
        <fullName evidence="7">N-acetyl-beta-glucosaminidase</fullName>
    </alternativeName>
</protein>
<dbReference type="InterPro" id="IPR014756">
    <property type="entry name" value="Ig_E-set"/>
</dbReference>
<sequence length="826" mass="93234">MRYKLLVIVLLFCSLRGMSDAIHEIIEVKWDLIDTETGKANPVSRLTIINPTDKPISCNDWSIWFNYMRRIDPLSVDKRFSITHKNGDLYRLGFEEANLFIPAKGKLEINYVTKGLVPNFTDVPSGLYVLNEKTNETNNIRNYDINTDVFTPAQQKIKLAAQYDINNKNLGGEKQLIIPTPQTLQLKTGKGFVLSGSTSLIFQPQFEKEAGRIKEFFKSTLGIDLSPVKNNGSVVSFVLDKNLGAESYKIEIQSNKLEIKASGTAGAFYAIQSIKSLISANQWKKSSSVVLPELSINDSPRFGYRGVSIDVARNFHDKSAIFRIIDAMAMYKLNKLHMHLIDDEGWRLEIKSIPELTEVGSRRSAGYSTGLSLQPSYGSGAIASKNQYYTEEDFIEILRYAKENHIEVVTEIETPGHSRAAIKSMQARYQKYLALGNIAEAERYLLNDPLDLSIYSSAQYWSDNVMNVGMPSTYRFISTVIDEVKLMYKKAGLEMKQIHLGGDEVPRGSWEKSPKIKSLMDSLKMTSVYEVWPYYISRISDLCKEKGLTLAGWEEMGMKNDGKGMKVNPALANRGIRLDVWNNIVGGGQEDLAYKLANAGYPVVYTSASNLYFDLAWRNVFDEPGHTWAGFIDLYKAYSFLPTNFFLNITEDSKGKKVTSALFEKKERLTAKGKQNIIGIKSGAWSEKILTTDRQEYMLYPRMLALAERAWAKETIWEKNNTFDKSAFDKDYKNFVAKVGEDELGKLNVINGGYHYRLPAIGIKEAAGKLLLNVEYPGFDIFYTDNGEEPGLRSEKVGQSVAYDAKKTYKFRVITAEGRMGEVVTL</sequence>
<dbReference type="Pfam" id="PF00728">
    <property type="entry name" value="Glyco_hydro_20"/>
    <property type="match status" value="1"/>
</dbReference>
<dbReference type="GO" id="GO:0030203">
    <property type="term" value="P:glycosaminoglycan metabolic process"/>
    <property type="evidence" value="ECO:0007669"/>
    <property type="project" value="TreeGrafter"/>
</dbReference>